<dbReference type="PANTHER" id="PTHR36503:SF2">
    <property type="entry name" value="BLR2408 PROTEIN"/>
    <property type="match status" value="1"/>
</dbReference>
<accession>A0ABV8PQ09</accession>
<protein>
    <submittedName>
        <fullName evidence="1">VOC family protein</fullName>
    </submittedName>
</protein>
<dbReference type="EMBL" id="JBHSCL010000009">
    <property type="protein sequence ID" value="MFC4221381.1"/>
    <property type="molecule type" value="Genomic_DNA"/>
</dbReference>
<gene>
    <name evidence="1" type="ORF">ACFOWS_14610</name>
</gene>
<dbReference type="Gene3D" id="3.10.180.10">
    <property type="entry name" value="2,3-Dihydroxybiphenyl 1,2-Dioxygenase, domain 1"/>
    <property type="match status" value="1"/>
</dbReference>
<dbReference type="PANTHER" id="PTHR36503">
    <property type="entry name" value="BLR2520 PROTEIN"/>
    <property type="match status" value="1"/>
</dbReference>
<organism evidence="1 2">
    <name type="scientific">Flagellimonas marina</name>
    <dbReference type="NCBI Taxonomy" id="1775168"/>
    <lineage>
        <taxon>Bacteria</taxon>
        <taxon>Pseudomonadati</taxon>
        <taxon>Bacteroidota</taxon>
        <taxon>Flavobacteriia</taxon>
        <taxon>Flavobacteriales</taxon>
        <taxon>Flavobacteriaceae</taxon>
        <taxon>Flagellimonas</taxon>
    </lineage>
</organism>
<dbReference type="SUPFAM" id="SSF54593">
    <property type="entry name" value="Glyoxalase/Bleomycin resistance protein/Dihydroxybiphenyl dioxygenase"/>
    <property type="match status" value="1"/>
</dbReference>
<dbReference type="Proteomes" id="UP001595841">
    <property type="component" value="Unassembled WGS sequence"/>
</dbReference>
<dbReference type="InterPro" id="IPR029068">
    <property type="entry name" value="Glyas_Bleomycin-R_OHBP_Dase"/>
</dbReference>
<evidence type="ECO:0000313" key="1">
    <source>
        <dbReference type="EMBL" id="MFC4221381.1"/>
    </source>
</evidence>
<name>A0ABV8PQ09_9FLAO</name>
<evidence type="ECO:0000313" key="2">
    <source>
        <dbReference type="Proteomes" id="UP001595841"/>
    </source>
</evidence>
<proteinExistence type="predicted"/>
<comment type="caution">
    <text evidence="1">The sequence shown here is derived from an EMBL/GenBank/DDBJ whole genome shotgun (WGS) entry which is preliminary data.</text>
</comment>
<keyword evidence="2" id="KW-1185">Reference proteome</keyword>
<reference evidence="2" key="1">
    <citation type="journal article" date="2019" name="Int. J. Syst. Evol. Microbiol.">
        <title>The Global Catalogue of Microorganisms (GCM) 10K type strain sequencing project: providing services to taxonomists for standard genome sequencing and annotation.</title>
        <authorList>
            <consortium name="The Broad Institute Genomics Platform"/>
            <consortium name="The Broad Institute Genome Sequencing Center for Infectious Disease"/>
            <person name="Wu L."/>
            <person name="Ma J."/>
        </authorList>
    </citation>
    <scope>NUCLEOTIDE SEQUENCE [LARGE SCALE GENOMIC DNA]</scope>
    <source>
        <strain evidence="2">CGMCC 1.15774</strain>
    </source>
</reference>
<sequence length="138" mass="15836">MKQIFINLPVKELQASQAFYRELGFSDYELFSGDNQKCMKWGDAVYVMLQSFTFFNSGNNKTIANPKNSRTASFTLPVDSVELLNHMVEKGIHAGGNEPTPIRDEGFMKVRTLEDLDDHSWSIIHLNMEKFLDIKNNK</sequence>
<dbReference type="RefSeq" id="WP_379766002.1">
    <property type="nucleotide sequence ID" value="NZ_JBHSCL010000009.1"/>
</dbReference>